<dbReference type="Gene3D" id="3.40.50.880">
    <property type="match status" value="1"/>
</dbReference>
<dbReference type="RefSeq" id="WP_380705446.1">
    <property type="nucleotide sequence ID" value="NZ_JBHSAP010000015.1"/>
</dbReference>
<dbReference type="GO" id="GO:0016787">
    <property type="term" value="F:hydrolase activity"/>
    <property type="evidence" value="ECO:0007669"/>
    <property type="project" value="UniProtKB-KW"/>
</dbReference>
<keyword evidence="2" id="KW-1185">Reference proteome</keyword>
<protein>
    <submittedName>
        <fullName evidence="1">Gamma-glutamyl-gamma-aminobutyrate hydrolase family protein</fullName>
    </submittedName>
</protein>
<dbReference type="CDD" id="cd01745">
    <property type="entry name" value="GATase1_2"/>
    <property type="match status" value="1"/>
</dbReference>
<dbReference type="PROSITE" id="PS51273">
    <property type="entry name" value="GATASE_TYPE_1"/>
    <property type="match status" value="1"/>
</dbReference>
<dbReference type="PANTHER" id="PTHR43235:SF1">
    <property type="entry name" value="GLUTAMINE AMIDOTRANSFERASE PB2B2.05-RELATED"/>
    <property type="match status" value="1"/>
</dbReference>
<comment type="caution">
    <text evidence="1">The sequence shown here is derived from an EMBL/GenBank/DDBJ whole genome shotgun (WGS) entry which is preliminary data.</text>
</comment>
<dbReference type="InterPro" id="IPR029062">
    <property type="entry name" value="Class_I_gatase-like"/>
</dbReference>
<reference evidence="2" key="1">
    <citation type="journal article" date="2019" name="Int. J. Syst. Evol. Microbiol.">
        <title>The Global Catalogue of Microorganisms (GCM) 10K type strain sequencing project: providing services to taxonomists for standard genome sequencing and annotation.</title>
        <authorList>
            <consortium name="The Broad Institute Genomics Platform"/>
            <consortium name="The Broad Institute Genome Sequencing Center for Infectious Disease"/>
            <person name="Wu L."/>
            <person name="Ma J."/>
        </authorList>
    </citation>
    <scope>NUCLEOTIDE SEQUENCE [LARGE SCALE GENOMIC DNA]</scope>
    <source>
        <strain evidence="2">IBRC-M 10813</strain>
    </source>
</reference>
<dbReference type="PANTHER" id="PTHR43235">
    <property type="entry name" value="GLUTAMINE AMIDOTRANSFERASE PB2B2.05-RELATED"/>
    <property type="match status" value="1"/>
</dbReference>
<accession>A0ABV8JFD2</accession>
<evidence type="ECO:0000313" key="2">
    <source>
        <dbReference type="Proteomes" id="UP001595843"/>
    </source>
</evidence>
<dbReference type="InterPro" id="IPR044668">
    <property type="entry name" value="PuuD-like"/>
</dbReference>
<dbReference type="SUPFAM" id="SSF52317">
    <property type="entry name" value="Class I glutamine amidotransferase-like"/>
    <property type="match status" value="1"/>
</dbReference>
<dbReference type="Pfam" id="PF07722">
    <property type="entry name" value="Peptidase_C26"/>
    <property type="match status" value="1"/>
</dbReference>
<proteinExistence type="predicted"/>
<dbReference type="EMBL" id="JBHSAP010000015">
    <property type="protein sequence ID" value="MFC4077638.1"/>
    <property type="molecule type" value="Genomic_DNA"/>
</dbReference>
<keyword evidence="1" id="KW-0378">Hydrolase</keyword>
<dbReference type="Proteomes" id="UP001595843">
    <property type="component" value="Unassembled WGS sequence"/>
</dbReference>
<evidence type="ECO:0000313" key="1">
    <source>
        <dbReference type="EMBL" id="MFC4077638.1"/>
    </source>
</evidence>
<name>A0ABV8JFD2_9BACL</name>
<sequence length="251" mass="27821">MKRKPLIGLTGYHVRGEEGHGGTFRGLPGQGFHVVGHDYIQAVGKAGGLPIGLPVLDPREAKGIIAQLDGLLLSGGEDIDPSLYGERPDMRCWTLVPERDQFELALLREAMDQGLPVLAVCRGMQLLNIAFGGTLYKDVSDIPGGSLCHQFHRAPRWYPAHRVTLKGKELKQWFQTDEIETNSYHHQVVKEVGMGLEVAAVAEDGVVESLRHPDHPQVLAIQWHPETMAVQNERGMIPFHWLIARILERGG</sequence>
<gene>
    <name evidence="1" type="ORF">ACFOUO_12600</name>
</gene>
<organism evidence="1 2">
    <name type="scientific">Salinithrix halophila</name>
    <dbReference type="NCBI Taxonomy" id="1485204"/>
    <lineage>
        <taxon>Bacteria</taxon>
        <taxon>Bacillati</taxon>
        <taxon>Bacillota</taxon>
        <taxon>Bacilli</taxon>
        <taxon>Bacillales</taxon>
        <taxon>Thermoactinomycetaceae</taxon>
        <taxon>Salinithrix</taxon>
    </lineage>
</organism>
<dbReference type="InterPro" id="IPR011697">
    <property type="entry name" value="Peptidase_C26"/>
</dbReference>